<keyword evidence="3" id="KW-1185">Reference proteome</keyword>
<feature type="non-terminal residue" evidence="2">
    <location>
        <position position="1"/>
    </location>
</feature>
<evidence type="ECO:0000313" key="2">
    <source>
        <dbReference type="EMBL" id="MBW7460951.1"/>
    </source>
</evidence>
<gene>
    <name evidence="2" type="ORF">K0U00_43540</name>
</gene>
<comment type="caution">
    <text evidence="2">The sequence shown here is derived from an EMBL/GenBank/DDBJ whole genome shotgun (WGS) entry which is preliminary data.</text>
</comment>
<dbReference type="InterPro" id="IPR057275">
    <property type="entry name" value="Beta-barrel_GLAA-B_I"/>
</dbReference>
<evidence type="ECO:0000259" key="1">
    <source>
        <dbReference type="Pfam" id="PF23763"/>
    </source>
</evidence>
<reference evidence="2 3" key="1">
    <citation type="submission" date="2021-07" db="EMBL/GenBank/DDBJ databases">
        <title>Paenibacillus radiodurans sp. nov., isolated from the southeastern edge of Tengger Desert.</title>
        <authorList>
            <person name="Zhang G."/>
        </authorList>
    </citation>
    <scope>NUCLEOTIDE SEQUENCE [LARGE SCALE GENOMIC DNA]</scope>
    <source>
        <strain evidence="2 3">CCM 7311</strain>
    </source>
</reference>
<dbReference type="InterPro" id="IPR011050">
    <property type="entry name" value="Pectin_lyase_fold/virulence"/>
</dbReference>
<dbReference type="Pfam" id="PF23763">
    <property type="entry name" value="Beta-barrel_GLAA-B_I"/>
    <property type="match status" value="1"/>
</dbReference>
<dbReference type="SUPFAM" id="SSF51126">
    <property type="entry name" value="Pectin lyase-like"/>
    <property type="match status" value="1"/>
</dbReference>
<proteinExistence type="predicted"/>
<protein>
    <recommendedName>
        <fullName evidence="1">GLAA-B beta-barrel domain-containing protein</fullName>
    </recommendedName>
</protein>
<dbReference type="EMBL" id="JAHZIK010002575">
    <property type="protein sequence ID" value="MBW7460951.1"/>
    <property type="molecule type" value="Genomic_DNA"/>
</dbReference>
<dbReference type="Proteomes" id="UP001519887">
    <property type="component" value="Unassembled WGS sequence"/>
</dbReference>
<name>A0ABS7CK78_9BACL</name>
<organism evidence="2 3">
    <name type="scientific">Paenibacillus sepulcri</name>
    <dbReference type="NCBI Taxonomy" id="359917"/>
    <lineage>
        <taxon>Bacteria</taxon>
        <taxon>Bacillati</taxon>
        <taxon>Bacillota</taxon>
        <taxon>Bacilli</taxon>
        <taxon>Bacillales</taxon>
        <taxon>Paenibacillaceae</taxon>
        <taxon>Paenibacillus</taxon>
    </lineage>
</organism>
<feature type="domain" description="GLAA-B beta-barrel" evidence="1">
    <location>
        <begin position="110"/>
        <end position="202"/>
    </location>
</feature>
<sequence length="247" mass="27371">EGQEADAALAVFRALAASRTADNPELVFPKGSYHFFPERAAEGSYYITNHDQGGTRRTAFPILNRNGLIIDGQGSEFIFHGPMIPFILDNSANITLRNFTIDWARPMFEQGIVTAASETSFDIQLAANADYEMRSDGLYFEFGGGRLPVWGFHDIDPINRTHAHQSGDRISWNSFKKLKLSEAGPGLIRVTGDIRHIPRVGNRITMRFGRRENPGIFIKGSDKVEIGNVTLHHAPGMGLVAQRSSDI</sequence>
<accession>A0ABS7CK78</accession>
<evidence type="ECO:0000313" key="3">
    <source>
        <dbReference type="Proteomes" id="UP001519887"/>
    </source>
</evidence>
<feature type="non-terminal residue" evidence="2">
    <location>
        <position position="247"/>
    </location>
</feature>